<dbReference type="PANTHER" id="PTHR42946">
    <property type="entry name" value="PHOSPHOHEXOSE MUTASE"/>
    <property type="match status" value="1"/>
</dbReference>
<dbReference type="Proteomes" id="UP000322553">
    <property type="component" value="Chromosome"/>
</dbReference>
<comment type="PTM">
    <text evidence="6">Activated by phosphorylation.</text>
</comment>
<evidence type="ECO:0000256" key="6">
    <source>
        <dbReference type="HAMAP-Rule" id="MF_01554"/>
    </source>
</evidence>
<dbReference type="Gene3D" id="3.40.120.10">
    <property type="entry name" value="Alpha-D-Glucose-1,6-Bisphosphate, subunit A, domain 3"/>
    <property type="match status" value="3"/>
</dbReference>
<dbReference type="SUPFAM" id="SSF53738">
    <property type="entry name" value="Phosphoglucomutase, first 3 domains"/>
    <property type="match status" value="3"/>
</dbReference>
<dbReference type="FunFam" id="3.30.310.50:FF:000001">
    <property type="entry name" value="Phosphoglucosamine mutase"/>
    <property type="match status" value="1"/>
</dbReference>
<evidence type="ECO:0000256" key="1">
    <source>
        <dbReference type="ARBA" id="ARBA00010231"/>
    </source>
</evidence>
<dbReference type="FunFam" id="3.40.120.10:FF:000003">
    <property type="entry name" value="Phosphoglucosamine mutase"/>
    <property type="match status" value="1"/>
</dbReference>
<dbReference type="NCBIfam" id="NF008139">
    <property type="entry name" value="PRK10887.1"/>
    <property type="match status" value="1"/>
</dbReference>
<proteinExistence type="inferred from homology"/>
<keyword evidence="12" id="KW-1185">Reference proteome</keyword>
<feature type="domain" description="Alpha-D-phosphohexomutase C-terminal" evidence="7">
    <location>
        <begin position="373"/>
        <end position="442"/>
    </location>
</feature>
<dbReference type="Gene3D" id="3.30.310.50">
    <property type="entry name" value="Alpha-D-phosphohexomutase, C-terminal domain"/>
    <property type="match status" value="1"/>
</dbReference>
<dbReference type="InterPro" id="IPR036900">
    <property type="entry name" value="A-D-PHexomutase_C_sf"/>
</dbReference>
<dbReference type="Pfam" id="PF02878">
    <property type="entry name" value="PGM_PMM_I"/>
    <property type="match status" value="1"/>
</dbReference>
<dbReference type="InterPro" id="IPR005844">
    <property type="entry name" value="A-D-PHexomutase_a/b/a-I"/>
</dbReference>
<dbReference type="HAMAP" id="MF_01554_B">
    <property type="entry name" value="GlmM_B"/>
    <property type="match status" value="1"/>
</dbReference>
<dbReference type="Pfam" id="PF02879">
    <property type="entry name" value="PGM_PMM_II"/>
    <property type="match status" value="1"/>
</dbReference>
<comment type="similarity">
    <text evidence="1 6">Belongs to the phosphohexose mutase family.</text>
</comment>
<dbReference type="InterPro" id="IPR006352">
    <property type="entry name" value="GlmM_bact"/>
</dbReference>
<dbReference type="GO" id="GO:0004615">
    <property type="term" value="F:phosphomannomutase activity"/>
    <property type="evidence" value="ECO:0007669"/>
    <property type="project" value="TreeGrafter"/>
</dbReference>
<protein>
    <recommendedName>
        <fullName evidence="6">Phosphoglucosamine mutase</fullName>
        <ecNumber evidence="6">5.4.2.10</ecNumber>
    </recommendedName>
</protein>
<evidence type="ECO:0000256" key="3">
    <source>
        <dbReference type="ARBA" id="ARBA00022723"/>
    </source>
</evidence>
<dbReference type="GO" id="GO:0005829">
    <property type="term" value="C:cytosol"/>
    <property type="evidence" value="ECO:0007669"/>
    <property type="project" value="TreeGrafter"/>
</dbReference>
<dbReference type="NCBIfam" id="TIGR01455">
    <property type="entry name" value="glmM"/>
    <property type="match status" value="1"/>
</dbReference>
<dbReference type="InterPro" id="IPR050060">
    <property type="entry name" value="Phosphoglucosamine_mutase"/>
</dbReference>
<organism evidence="11 12">
    <name type="scientific">Kushneria phosphatilytica</name>
    <dbReference type="NCBI Taxonomy" id="657387"/>
    <lineage>
        <taxon>Bacteria</taxon>
        <taxon>Pseudomonadati</taxon>
        <taxon>Pseudomonadota</taxon>
        <taxon>Gammaproteobacteria</taxon>
        <taxon>Oceanospirillales</taxon>
        <taxon>Halomonadaceae</taxon>
        <taxon>Kushneria</taxon>
    </lineage>
</organism>
<dbReference type="PANTHER" id="PTHR42946:SF1">
    <property type="entry name" value="PHOSPHOGLUCOMUTASE (ALPHA-D-GLUCOSE-1,6-BISPHOSPHATE-DEPENDENT)"/>
    <property type="match status" value="1"/>
</dbReference>
<dbReference type="InterPro" id="IPR005841">
    <property type="entry name" value="Alpha-D-phosphohexomutase_SF"/>
</dbReference>
<dbReference type="InterPro" id="IPR005843">
    <property type="entry name" value="A-D-PHexomutase_C"/>
</dbReference>
<evidence type="ECO:0000256" key="4">
    <source>
        <dbReference type="ARBA" id="ARBA00022842"/>
    </source>
</evidence>
<evidence type="ECO:0000313" key="12">
    <source>
        <dbReference type="Proteomes" id="UP000322553"/>
    </source>
</evidence>
<dbReference type="GO" id="GO:0005975">
    <property type="term" value="P:carbohydrate metabolic process"/>
    <property type="evidence" value="ECO:0007669"/>
    <property type="project" value="InterPro"/>
</dbReference>
<feature type="domain" description="Alpha-D-phosphohexomutase alpha/beta/alpha" evidence="9">
    <location>
        <begin position="157"/>
        <end position="254"/>
    </location>
</feature>
<evidence type="ECO:0000259" key="8">
    <source>
        <dbReference type="Pfam" id="PF02878"/>
    </source>
</evidence>
<evidence type="ECO:0000259" key="9">
    <source>
        <dbReference type="Pfam" id="PF02879"/>
    </source>
</evidence>
<dbReference type="GO" id="GO:0006048">
    <property type="term" value="P:UDP-N-acetylglucosamine biosynthetic process"/>
    <property type="evidence" value="ECO:0007669"/>
    <property type="project" value="TreeGrafter"/>
</dbReference>
<keyword evidence="4 6" id="KW-0460">Magnesium</keyword>
<dbReference type="SUPFAM" id="SSF55957">
    <property type="entry name" value="Phosphoglucomutase, C-terminal domain"/>
    <property type="match status" value="1"/>
</dbReference>
<dbReference type="GO" id="GO:0008966">
    <property type="term" value="F:phosphoglucosamine mutase activity"/>
    <property type="evidence" value="ECO:0007669"/>
    <property type="project" value="UniProtKB-UniRule"/>
</dbReference>
<dbReference type="InterPro" id="IPR016055">
    <property type="entry name" value="A-D-PHexomutase_a/b/a-I/II/III"/>
</dbReference>
<keyword evidence="5 6" id="KW-0413">Isomerase</keyword>
<evidence type="ECO:0000259" key="7">
    <source>
        <dbReference type="Pfam" id="PF00408"/>
    </source>
</evidence>
<evidence type="ECO:0000313" key="11">
    <source>
        <dbReference type="EMBL" id="QEL12192.1"/>
    </source>
</evidence>
<dbReference type="EC" id="5.4.2.10" evidence="6"/>
<keyword evidence="2 6" id="KW-0597">Phosphoprotein</keyword>
<feature type="binding site" evidence="6">
    <location>
        <position position="245"/>
    </location>
    <ligand>
        <name>Mg(2+)</name>
        <dbReference type="ChEBI" id="CHEBI:18420"/>
    </ligand>
</feature>
<evidence type="ECO:0000256" key="5">
    <source>
        <dbReference type="ARBA" id="ARBA00023235"/>
    </source>
</evidence>
<feature type="modified residue" description="Phosphoserine" evidence="6">
    <location>
        <position position="102"/>
    </location>
</feature>
<reference evidence="11 12" key="1">
    <citation type="submission" date="2019-08" db="EMBL/GenBank/DDBJ databases">
        <title>Complete genome sequence of Kushneria sp. YCWA18, a halophilic phosphate-solubilizing bacterium isolated from Daqiao saltern in China.</title>
        <authorList>
            <person name="Du G.-X."/>
            <person name="Qu L.-Y."/>
        </authorList>
    </citation>
    <scope>NUCLEOTIDE SEQUENCE [LARGE SCALE GENOMIC DNA]</scope>
    <source>
        <strain evidence="11 12">YCWA18</strain>
    </source>
</reference>
<name>A0A5C1A015_9GAMM</name>
<dbReference type="Pfam" id="PF00408">
    <property type="entry name" value="PGM_PMM_IV"/>
    <property type="match status" value="1"/>
</dbReference>
<feature type="domain" description="Alpha-D-phosphohexomutase alpha/beta/alpha" evidence="8">
    <location>
        <begin position="3"/>
        <end position="134"/>
    </location>
</feature>
<dbReference type="Pfam" id="PF02880">
    <property type="entry name" value="PGM_PMM_III"/>
    <property type="match status" value="1"/>
</dbReference>
<feature type="binding site" evidence="6">
    <location>
        <position position="243"/>
    </location>
    <ligand>
        <name>Mg(2+)</name>
        <dbReference type="ChEBI" id="CHEBI:18420"/>
    </ligand>
</feature>
<feature type="active site" description="Phosphoserine intermediate" evidence="6">
    <location>
        <position position="102"/>
    </location>
</feature>
<dbReference type="InterPro" id="IPR005845">
    <property type="entry name" value="A-D-PHexomutase_a/b/a-II"/>
</dbReference>
<dbReference type="InterPro" id="IPR005846">
    <property type="entry name" value="A-D-PHexomutase_a/b/a-III"/>
</dbReference>
<dbReference type="EMBL" id="CP043420">
    <property type="protein sequence ID" value="QEL12192.1"/>
    <property type="molecule type" value="Genomic_DNA"/>
</dbReference>
<gene>
    <name evidence="6 11" type="primary">glmM</name>
    <name evidence="11" type="ORF">FY550_14315</name>
</gene>
<accession>A0A5C1A015</accession>
<comment type="catalytic activity">
    <reaction evidence="6">
        <text>alpha-D-glucosamine 1-phosphate = D-glucosamine 6-phosphate</text>
        <dbReference type="Rhea" id="RHEA:23424"/>
        <dbReference type="ChEBI" id="CHEBI:58516"/>
        <dbReference type="ChEBI" id="CHEBI:58725"/>
        <dbReference type="EC" id="5.4.2.10"/>
    </reaction>
</comment>
<sequence>MSRQYFGTDGIRGTVGVPPITADFVLRLGWAAGRVLARRYPRPRVIIGKDTRISGYMFESALEAGFSAAGVDVALLGPMPTPGIAYLTRTFRASAGVVISASHNAHQDNGIKFFSGEGTKFPDELEAEIEAELDGPLETVGPDRLGKAVRLDDAAGRYIEFCKSSVPGRFSLHGMKLVLDCANGATYHIAPNVFRELGADVTLLGTTPDGLNINQQVGSTSPEAMQSRVLAIGADLGIAFDGDGDRVIMCDASGRLIDGDDILYMIARDRQARGVLNGGVVGTLMSNFGLAAALEKLDIPFERARVGDRYVLERMEALGWRLGGESSGHIVCGDAQTTGDGIVSALQVLAIMIVEGCSLDSLMAGYEKAPQALVNVRLREGVDKDALLAAASLRSAVEQVEAELGDSGRVLLRPSGTEPLIRVMVEGRPHLDVQGLAQTIAAEIETGMAGTNH</sequence>
<feature type="binding site" evidence="6">
    <location>
        <position position="241"/>
    </location>
    <ligand>
        <name>Mg(2+)</name>
        <dbReference type="ChEBI" id="CHEBI:18420"/>
    </ligand>
</feature>
<dbReference type="RefSeq" id="WP_149054624.1">
    <property type="nucleotide sequence ID" value="NZ_CP043420.1"/>
</dbReference>
<comment type="cofactor">
    <cofactor evidence="6">
        <name>Mg(2+)</name>
        <dbReference type="ChEBI" id="CHEBI:18420"/>
    </cofactor>
    <text evidence="6">Binds 1 Mg(2+) ion per subunit.</text>
</comment>
<evidence type="ECO:0000256" key="2">
    <source>
        <dbReference type="ARBA" id="ARBA00022553"/>
    </source>
</evidence>
<dbReference type="GO" id="GO:0000287">
    <property type="term" value="F:magnesium ion binding"/>
    <property type="evidence" value="ECO:0007669"/>
    <property type="project" value="UniProtKB-UniRule"/>
</dbReference>
<evidence type="ECO:0000259" key="10">
    <source>
        <dbReference type="Pfam" id="PF02880"/>
    </source>
</evidence>
<dbReference type="KEGG" id="kuy:FY550_14315"/>
<keyword evidence="3 6" id="KW-0479">Metal-binding</keyword>
<dbReference type="FunFam" id="3.40.120.10:FF:000001">
    <property type="entry name" value="Phosphoglucosamine mutase"/>
    <property type="match status" value="1"/>
</dbReference>
<dbReference type="CDD" id="cd05802">
    <property type="entry name" value="GlmM"/>
    <property type="match status" value="1"/>
</dbReference>
<dbReference type="PRINTS" id="PR00509">
    <property type="entry name" value="PGMPMM"/>
</dbReference>
<feature type="domain" description="Alpha-D-phosphohexomutase alpha/beta/alpha" evidence="10">
    <location>
        <begin position="258"/>
        <end position="366"/>
    </location>
</feature>
<feature type="binding site" description="via phosphate group" evidence="6">
    <location>
        <position position="102"/>
    </location>
    <ligand>
        <name>Mg(2+)</name>
        <dbReference type="ChEBI" id="CHEBI:18420"/>
    </ligand>
</feature>
<dbReference type="GO" id="GO:0009252">
    <property type="term" value="P:peptidoglycan biosynthetic process"/>
    <property type="evidence" value="ECO:0007669"/>
    <property type="project" value="TreeGrafter"/>
</dbReference>
<dbReference type="AlphaFoldDB" id="A0A5C1A015"/>
<comment type="function">
    <text evidence="6">Catalyzes the conversion of glucosamine-6-phosphate to glucosamine-1-phosphate.</text>
</comment>